<dbReference type="InterPro" id="IPR021710">
    <property type="entry name" value="DUF3293"/>
</dbReference>
<evidence type="ECO:0000313" key="4">
    <source>
        <dbReference type="EMBL" id="CAB4864447.1"/>
    </source>
</evidence>
<evidence type="ECO:0000256" key="2">
    <source>
        <dbReference type="SAM" id="Phobius"/>
    </source>
</evidence>
<dbReference type="Pfam" id="PF20434">
    <property type="entry name" value="BD-FAE"/>
    <property type="match status" value="1"/>
</dbReference>
<feature type="domain" description="BD-FAE-like" evidence="3">
    <location>
        <begin position="151"/>
        <end position="358"/>
    </location>
</feature>
<dbReference type="Gene3D" id="3.40.50.1820">
    <property type="entry name" value="alpha/beta hydrolase"/>
    <property type="match status" value="1"/>
</dbReference>
<reference evidence="4" key="1">
    <citation type="submission" date="2020-05" db="EMBL/GenBank/DDBJ databases">
        <authorList>
            <person name="Chiriac C."/>
            <person name="Salcher M."/>
            <person name="Ghai R."/>
            <person name="Kavagutti S V."/>
        </authorList>
    </citation>
    <scope>NUCLEOTIDE SEQUENCE</scope>
</reference>
<dbReference type="SUPFAM" id="SSF53474">
    <property type="entry name" value="alpha/beta-Hydrolases"/>
    <property type="match status" value="1"/>
</dbReference>
<dbReference type="InterPro" id="IPR050300">
    <property type="entry name" value="GDXG_lipolytic_enzyme"/>
</dbReference>
<evidence type="ECO:0000259" key="3">
    <source>
        <dbReference type="Pfam" id="PF20434"/>
    </source>
</evidence>
<keyword evidence="2" id="KW-1133">Transmembrane helix</keyword>
<dbReference type="GO" id="GO:0016787">
    <property type="term" value="F:hydrolase activity"/>
    <property type="evidence" value="ECO:0007669"/>
    <property type="project" value="UniProtKB-KW"/>
</dbReference>
<sequence length="547" mass="60788">MIWLALLVSTFFVLATATALRPTRRGPLAMLAFVVGWPAGELAVVTVLAQAAWLGFMFWWGVPTGWVRVAWFLEIVFVEVGSLALIASWFAARRATKRGMATSGPFHLDPSAVLPDRFTRWWRSLIILPFRSRDVHVIRNIPYGPDRRNRLDLMSTTRSGLHRPVLFYVHGGAWVYGDKREQARPMLFEFARRGWLVVAINYRLSPANRWPAQIEDTRQALAWVKRTVAAYGGDPDRIVVAGGSAGGHLASLLALTGNSEEWRPRNAPDSTDLTVNGCISLYGVLDMTADHATWRSHSRGLKILLEESVMGLTMAEHPALFEQASPMHRIAPDAPPFLLLQGKSDTLVDYNVARSFASRYRAIVGADAPLWHVELPLTQHAYDLSHSPRTTATTRAAVAFAEWAVAQPAATIPPVPASLASAYQAPPTDLRVEHEGEWKLPLDVAAHVGPFVVITPFNPLSTPLSRDQNVARLTLLEREADLHGWSWLSSEGRDPSSNEWNESGLALFGLTRNEARALTRRYRQFAFYDVTRDAVNVRSAATGEIVR</sequence>
<feature type="transmembrane region" description="Helical" evidence="2">
    <location>
        <begin position="69"/>
        <end position="92"/>
    </location>
</feature>
<organism evidence="4">
    <name type="scientific">freshwater metagenome</name>
    <dbReference type="NCBI Taxonomy" id="449393"/>
    <lineage>
        <taxon>unclassified sequences</taxon>
        <taxon>metagenomes</taxon>
        <taxon>ecological metagenomes</taxon>
    </lineage>
</organism>
<gene>
    <name evidence="4" type="ORF">UFOPK3381_00443</name>
</gene>
<dbReference type="PANTHER" id="PTHR48081:SF33">
    <property type="entry name" value="KYNURENINE FORMAMIDASE"/>
    <property type="match status" value="1"/>
</dbReference>
<dbReference type="EMBL" id="CAFBLN010000011">
    <property type="protein sequence ID" value="CAB4864447.1"/>
    <property type="molecule type" value="Genomic_DNA"/>
</dbReference>
<proteinExistence type="predicted"/>
<protein>
    <submittedName>
        <fullName evidence="4">Unannotated protein</fullName>
    </submittedName>
</protein>
<dbReference type="InterPro" id="IPR029058">
    <property type="entry name" value="AB_hydrolase_fold"/>
</dbReference>
<dbReference type="InterPro" id="IPR049492">
    <property type="entry name" value="BD-FAE-like_dom"/>
</dbReference>
<keyword evidence="2" id="KW-0812">Transmembrane</keyword>
<dbReference type="AlphaFoldDB" id="A0A6J7D0R3"/>
<keyword evidence="2" id="KW-0472">Membrane</keyword>
<accession>A0A6J7D0R3</accession>
<keyword evidence="1" id="KW-0378">Hydrolase</keyword>
<feature type="transmembrane region" description="Helical" evidence="2">
    <location>
        <begin position="43"/>
        <end position="62"/>
    </location>
</feature>
<name>A0A6J7D0R3_9ZZZZ</name>
<evidence type="ECO:0000256" key="1">
    <source>
        <dbReference type="ARBA" id="ARBA00022801"/>
    </source>
</evidence>
<dbReference type="PANTHER" id="PTHR48081">
    <property type="entry name" value="AB HYDROLASE SUPERFAMILY PROTEIN C4A8.06C"/>
    <property type="match status" value="1"/>
</dbReference>
<dbReference type="Pfam" id="PF11697">
    <property type="entry name" value="DUF3293"/>
    <property type="match status" value="1"/>
</dbReference>